<gene>
    <name evidence="2" type="ORF">GCHA_4327</name>
</gene>
<protein>
    <submittedName>
        <fullName evidence="2">Uncharacterized protein</fullName>
    </submittedName>
</protein>
<keyword evidence="1" id="KW-1133">Transmembrane helix</keyword>
<dbReference type="RefSeq" id="WP_007991719.1">
    <property type="nucleotide sequence ID" value="NZ_BAEM01000056.1"/>
</dbReference>
<feature type="transmembrane region" description="Helical" evidence="1">
    <location>
        <begin position="223"/>
        <end position="243"/>
    </location>
</feature>
<feature type="transmembrane region" description="Helical" evidence="1">
    <location>
        <begin position="90"/>
        <end position="111"/>
    </location>
</feature>
<dbReference type="Proteomes" id="UP000006320">
    <property type="component" value="Unassembled WGS sequence"/>
</dbReference>
<name>A0AAV3V6F3_9ALTE</name>
<feature type="transmembrane region" description="Helical" evidence="1">
    <location>
        <begin position="193"/>
        <end position="211"/>
    </location>
</feature>
<proteinExistence type="predicted"/>
<reference evidence="2 3" key="1">
    <citation type="journal article" date="2017" name="Antonie Van Leeuwenhoek">
        <title>Rhizobium rhizosphaerae sp. nov., a novel species isolated from rice rhizosphere.</title>
        <authorList>
            <person name="Zhao J.J."/>
            <person name="Zhang J."/>
            <person name="Zhang R.J."/>
            <person name="Zhang C.W."/>
            <person name="Yin H.Q."/>
            <person name="Zhang X.X."/>
        </authorList>
    </citation>
    <scope>NUCLEOTIDE SEQUENCE [LARGE SCALE GENOMIC DNA]</scope>
    <source>
        <strain evidence="2 3">S18K6</strain>
    </source>
</reference>
<feature type="transmembrane region" description="Helical" evidence="1">
    <location>
        <begin position="151"/>
        <end position="172"/>
    </location>
</feature>
<accession>A0AAV3V6F3</accession>
<sequence>MDKAIHKEIFYYEALRTIVGLLAIAVALITTITYFFYTDLTWTISNIPTSISVTFHLGSVIPFVGILCIVASFLFAFHGTSRIQFILTKLAGVFALLVACFPTDINGRWIAILTEENPHILRDLPTKCKELWENSPDAHCNMYSWELTPTVHFTGAFGLIGILCILCFIFAHRTCKKEKKYPQFKKQLFRRRIIYYMCGLSMIASICLRFLLADTDAPSDQSIFWVEVVCLIAFGISWLVAGLKFAMTGLSSGQEVEHTMSAEIDEKVRDRKDE</sequence>
<evidence type="ECO:0000313" key="3">
    <source>
        <dbReference type="Proteomes" id="UP000006320"/>
    </source>
</evidence>
<evidence type="ECO:0000313" key="2">
    <source>
        <dbReference type="EMBL" id="GAC12245.1"/>
    </source>
</evidence>
<keyword evidence="1" id="KW-0472">Membrane</keyword>
<dbReference type="AlphaFoldDB" id="A0AAV3V6F3"/>
<keyword evidence="1" id="KW-0812">Transmembrane</keyword>
<feature type="transmembrane region" description="Helical" evidence="1">
    <location>
        <begin position="12"/>
        <end position="37"/>
    </location>
</feature>
<feature type="transmembrane region" description="Helical" evidence="1">
    <location>
        <begin position="57"/>
        <end position="78"/>
    </location>
</feature>
<evidence type="ECO:0000256" key="1">
    <source>
        <dbReference type="SAM" id="Phobius"/>
    </source>
</evidence>
<organism evidence="2 3">
    <name type="scientific">Paraglaciecola chathamensis S18K6</name>
    <dbReference type="NCBI Taxonomy" id="1127672"/>
    <lineage>
        <taxon>Bacteria</taxon>
        <taxon>Pseudomonadati</taxon>
        <taxon>Pseudomonadota</taxon>
        <taxon>Gammaproteobacteria</taxon>
        <taxon>Alteromonadales</taxon>
        <taxon>Alteromonadaceae</taxon>
        <taxon>Paraglaciecola</taxon>
    </lineage>
</organism>
<comment type="caution">
    <text evidence="2">The sequence shown here is derived from an EMBL/GenBank/DDBJ whole genome shotgun (WGS) entry which is preliminary data.</text>
</comment>
<dbReference type="EMBL" id="BAEM01000056">
    <property type="protein sequence ID" value="GAC12245.1"/>
    <property type="molecule type" value="Genomic_DNA"/>
</dbReference>